<dbReference type="InterPro" id="IPR013525">
    <property type="entry name" value="ABC2_TM"/>
</dbReference>
<evidence type="ECO:0000256" key="2">
    <source>
        <dbReference type="ARBA" id="ARBA00007783"/>
    </source>
</evidence>
<feature type="transmembrane region" description="Helical" evidence="9">
    <location>
        <begin position="51"/>
        <end position="76"/>
    </location>
</feature>
<feature type="transmembrane region" description="Helical" evidence="9">
    <location>
        <begin position="120"/>
        <end position="153"/>
    </location>
</feature>
<dbReference type="PANTHER" id="PTHR30413:SF8">
    <property type="entry name" value="TRANSPORT PERMEASE PROTEIN"/>
    <property type="match status" value="1"/>
</dbReference>
<dbReference type="PATRIC" id="fig|1678840.3.peg.3324"/>
<sequence length="282" mass="32315">MNVINEPETTKTIIQPSQGWKIVDLKELIRSRELIFFMTWRDLKVRYKQTVLGVAWAIIQPVMTMVVFSIFFGGLARVPSDGIPYPLFSLAGLLPWQLFENSLRNASRSLVTNRNMITKIYFPRVVLPLSSVLACIVDFFVAVPILIFMMIYYHYSPNIYLLLIPFYILLTIITSLGVALWFSAMDVLYRDIGYIIPFICQLWMYLTPIAYGSGMISNPKLQFIYNLNPMVGVVNGFRSSLLGVYNTVPIQSIVFSSVISILILISGLVYFRRMEKQFADLI</sequence>
<evidence type="ECO:0000256" key="9">
    <source>
        <dbReference type="RuleBase" id="RU361157"/>
    </source>
</evidence>
<keyword evidence="8 9" id="KW-0472">Membrane</keyword>
<evidence type="ECO:0000256" key="8">
    <source>
        <dbReference type="ARBA" id="ARBA00023136"/>
    </source>
</evidence>
<evidence type="ECO:0000256" key="6">
    <source>
        <dbReference type="ARBA" id="ARBA00022692"/>
    </source>
</evidence>
<proteinExistence type="inferred from homology"/>
<organism evidence="11">
    <name type="scientific">Flexilinea flocculi</name>
    <dbReference type="NCBI Taxonomy" id="1678840"/>
    <lineage>
        <taxon>Bacteria</taxon>
        <taxon>Bacillati</taxon>
        <taxon>Chloroflexota</taxon>
        <taxon>Anaerolineae</taxon>
        <taxon>Anaerolineales</taxon>
        <taxon>Anaerolineaceae</taxon>
        <taxon>Flexilinea</taxon>
    </lineage>
</organism>
<dbReference type="AlphaFoldDB" id="A0A0S7BXR6"/>
<dbReference type="PROSITE" id="PS51012">
    <property type="entry name" value="ABC_TM2"/>
    <property type="match status" value="1"/>
</dbReference>
<comment type="subcellular location">
    <subcellularLocation>
        <location evidence="1">Cell inner membrane</location>
        <topology evidence="1">Multi-pass membrane protein</topology>
    </subcellularLocation>
    <subcellularLocation>
        <location evidence="9">Cell membrane</location>
        <topology evidence="9">Multi-pass membrane protein</topology>
    </subcellularLocation>
</comment>
<feature type="transmembrane region" description="Helical" evidence="9">
    <location>
        <begin position="159"/>
        <end position="182"/>
    </location>
</feature>
<feature type="transmembrane region" description="Helical" evidence="9">
    <location>
        <begin position="82"/>
        <end position="99"/>
    </location>
</feature>
<evidence type="ECO:0000259" key="10">
    <source>
        <dbReference type="PROSITE" id="PS51012"/>
    </source>
</evidence>
<keyword evidence="3 9" id="KW-0813">Transport</keyword>
<dbReference type="GO" id="GO:0140359">
    <property type="term" value="F:ABC-type transporter activity"/>
    <property type="evidence" value="ECO:0007669"/>
    <property type="project" value="InterPro"/>
</dbReference>
<evidence type="ECO:0000256" key="4">
    <source>
        <dbReference type="ARBA" id="ARBA00022475"/>
    </source>
</evidence>
<feature type="transmembrane region" description="Helical" evidence="9">
    <location>
        <begin position="194"/>
        <end position="211"/>
    </location>
</feature>
<keyword evidence="4 9" id="KW-1003">Cell membrane</keyword>
<evidence type="ECO:0000256" key="1">
    <source>
        <dbReference type="ARBA" id="ARBA00004429"/>
    </source>
</evidence>
<dbReference type="Proteomes" id="UP000053370">
    <property type="component" value="Unassembled WGS sequence"/>
</dbReference>
<reference evidence="11" key="1">
    <citation type="journal article" date="2015" name="Genome Announc.">
        <title>Draft Genome Sequence of Anaerolineae Strain TC1, a Novel Isolate from a Methanogenic Wastewater Treatment System.</title>
        <authorList>
            <person name="Matsuura N."/>
            <person name="Tourlousse D.M."/>
            <person name="Sun L."/>
            <person name="Toyonaga M."/>
            <person name="Kuroda K."/>
            <person name="Ohashi A."/>
            <person name="Cruz R."/>
            <person name="Yamaguchi T."/>
            <person name="Sekiguchi Y."/>
        </authorList>
    </citation>
    <scope>NUCLEOTIDE SEQUENCE [LARGE SCALE GENOMIC DNA]</scope>
    <source>
        <strain evidence="11">TC1</strain>
    </source>
</reference>
<dbReference type="GO" id="GO:0015920">
    <property type="term" value="P:lipopolysaccharide transport"/>
    <property type="evidence" value="ECO:0007669"/>
    <property type="project" value="TreeGrafter"/>
</dbReference>
<keyword evidence="5" id="KW-0997">Cell inner membrane</keyword>
<evidence type="ECO:0000256" key="5">
    <source>
        <dbReference type="ARBA" id="ARBA00022519"/>
    </source>
</evidence>
<name>A0A0S7BXR6_9CHLR</name>
<comment type="similarity">
    <text evidence="2 9">Belongs to the ABC-2 integral membrane protein family.</text>
</comment>
<dbReference type="EMBL" id="DF968181">
    <property type="protein sequence ID" value="GAP41798.1"/>
    <property type="molecule type" value="Genomic_DNA"/>
</dbReference>
<dbReference type="GO" id="GO:0005886">
    <property type="term" value="C:plasma membrane"/>
    <property type="evidence" value="ECO:0007669"/>
    <property type="project" value="UniProtKB-SubCell"/>
</dbReference>
<feature type="domain" description="ABC transmembrane type-2" evidence="10">
    <location>
        <begin position="52"/>
        <end position="274"/>
    </location>
</feature>
<protein>
    <recommendedName>
        <fullName evidence="9">Transport permease protein</fullName>
    </recommendedName>
</protein>
<dbReference type="Pfam" id="PF01061">
    <property type="entry name" value="ABC2_membrane"/>
    <property type="match status" value="1"/>
</dbReference>
<keyword evidence="12" id="KW-1185">Reference proteome</keyword>
<feature type="transmembrane region" description="Helical" evidence="9">
    <location>
        <begin position="250"/>
        <end position="271"/>
    </location>
</feature>
<evidence type="ECO:0000313" key="12">
    <source>
        <dbReference type="Proteomes" id="UP000053370"/>
    </source>
</evidence>
<evidence type="ECO:0000313" key="11">
    <source>
        <dbReference type="EMBL" id="GAP41798.1"/>
    </source>
</evidence>
<keyword evidence="6 9" id="KW-0812">Transmembrane</keyword>
<accession>A0A0S7BXR6</accession>
<dbReference type="PANTHER" id="PTHR30413">
    <property type="entry name" value="INNER MEMBRANE TRANSPORT PERMEASE"/>
    <property type="match status" value="1"/>
</dbReference>
<dbReference type="InterPro" id="IPR047817">
    <property type="entry name" value="ABC2_TM_bact-type"/>
</dbReference>
<dbReference type="STRING" id="1678840.ATC1_131794"/>
<dbReference type="RefSeq" id="WP_201777298.1">
    <property type="nucleotide sequence ID" value="NZ_DF968181.1"/>
</dbReference>
<evidence type="ECO:0000256" key="7">
    <source>
        <dbReference type="ARBA" id="ARBA00022989"/>
    </source>
</evidence>
<keyword evidence="7 9" id="KW-1133">Transmembrane helix</keyword>
<gene>
    <name evidence="11" type="ORF">ATC1_131794</name>
</gene>
<evidence type="ECO:0000256" key="3">
    <source>
        <dbReference type="ARBA" id="ARBA00022448"/>
    </source>
</evidence>